<comment type="caution">
    <text evidence="2">The sequence shown here is derived from an EMBL/GenBank/DDBJ whole genome shotgun (WGS) entry which is preliminary data.</text>
</comment>
<evidence type="ECO:0000313" key="3">
    <source>
        <dbReference type="Proteomes" id="UP000281738"/>
    </source>
</evidence>
<sequence length="192" mass="19754">MLALLLAAACSSGSPESAPEPSPTPISDLGTASVELPRIAFCSVVPKADVAAALGGPAQDGASWGNGDELDLTAPGASGSATPQVVQELGCAWTRGEVTARAWVFARPVTPALARGVVRQAGRERGCETPQGPGFGSPSLLQECETDAGRRVRHAGLFGQTWLTCELAGPEVEDERAEQWCVTLVNSLDTAS</sequence>
<reference evidence="2 3" key="1">
    <citation type="submission" date="2018-11" db="EMBL/GenBank/DDBJ databases">
        <title>Sequencing the genomes of 1000 actinobacteria strains.</title>
        <authorList>
            <person name="Klenk H.-P."/>
        </authorList>
    </citation>
    <scope>NUCLEOTIDE SEQUENCE [LARGE SCALE GENOMIC DNA]</scope>
    <source>
        <strain evidence="2 3">DSM 12652</strain>
    </source>
</reference>
<evidence type="ECO:0000256" key="1">
    <source>
        <dbReference type="SAM" id="MobiDB-lite"/>
    </source>
</evidence>
<evidence type="ECO:0000313" key="2">
    <source>
        <dbReference type="EMBL" id="ROR91478.1"/>
    </source>
</evidence>
<dbReference type="EMBL" id="RKHO01000001">
    <property type="protein sequence ID" value="ROR91478.1"/>
    <property type="molecule type" value="Genomic_DNA"/>
</dbReference>
<name>A0A3N2CVN2_9ACTN</name>
<dbReference type="AlphaFoldDB" id="A0A3N2CVN2"/>
<dbReference type="Proteomes" id="UP000281738">
    <property type="component" value="Unassembled WGS sequence"/>
</dbReference>
<gene>
    <name evidence="2" type="ORF">EDD33_2347</name>
</gene>
<protein>
    <recommendedName>
        <fullName evidence="4">DUF3558 domain-containing protein</fullName>
    </recommendedName>
</protein>
<feature type="region of interest" description="Disordered" evidence="1">
    <location>
        <begin position="61"/>
        <end position="81"/>
    </location>
</feature>
<proteinExistence type="predicted"/>
<keyword evidence="3" id="KW-1185">Reference proteome</keyword>
<organism evidence="2 3">
    <name type="scientific">Nocardioides aurantiacus</name>
    <dbReference type="NCBI Taxonomy" id="86796"/>
    <lineage>
        <taxon>Bacteria</taxon>
        <taxon>Bacillati</taxon>
        <taxon>Actinomycetota</taxon>
        <taxon>Actinomycetes</taxon>
        <taxon>Propionibacteriales</taxon>
        <taxon>Nocardioidaceae</taxon>
        <taxon>Nocardioides</taxon>
    </lineage>
</organism>
<accession>A0A3N2CVN2</accession>
<evidence type="ECO:0008006" key="4">
    <source>
        <dbReference type="Google" id="ProtNLM"/>
    </source>
</evidence>